<name>A0ABR3A9E6_9AGAR</name>
<keyword evidence="3" id="KW-1185">Reference proteome</keyword>
<comment type="caution">
    <text evidence="2">The sequence shown here is derived from an EMBL/GenBank/DDBJ whole genome shotgun (WGS) entry which is preliminary data.</text>
</comment>
<feature type="compositionally biased region" description="Acidic residues" evidence="1">
    <location>
        <begin position="181"/>
        <end position="192"/>
    </location>
</feature>
<feature type="region of interest" description="Disordered" evidence="1">
    <location>
        <begin position="162"/>
        <end position="192"/>
    </location>
</feature>
<evidence type="ECO:0000313" key="2">
    <source>
        <dbReference type="EMBL" id="KAL0069609.1"/>
    </source>
</evidence>
<organism evidence="2 3">
    <name type="scientific">Marasmius tenuissimus</name>
    <dbReference type="NCBI Taxonomy" id="585030"/>
    <lineage>
        <taxon>Eukaryota</taxon>
        <taxon>Fungi</taxon>
        <taxon>Dikarya</taxon>
        <taxon>Basidiomycota</taxon>
        <taxon>Agaricomycotina</taxon>
        <taxon>Agaricomycetes</taxon>
        <taxon>Agaricomycetidae</taxon>
        <taxon>Agaricales</taxon>
        <taxon>Marasmiineae</taxon>
        <taxon>Marasmiaceae</taxon>
        <taxon>Marasmius</taxon>
    </lineage>
</organism>
<gene>
    <name evidence="2" type="ORF">AAF712_003267</name>
</gene>
<dbReference type="Proteomes" id="UP001437256">
    <property type="component" value="Unassembled WGS sequence"/>
</dbReference>
<protein>
    <submittedName>
        <fullName evidence="2">Uncharacterized protein</fullName>
    </submittedName>
</protein>
<feature type="compositionally biased region" description="Basic and acidic residues" evidence="1">
    <location>
        <begin position="164"/>
        <end position="180"/>
    </location>
</feature>
<sequence>MIVGLNKEVYEKVKNEVGGWGKSKKWMRMADGALVPGIASWQGVMKVKDLEVETALEVFDSGEQWDLLFGKPLLERFEAVHDYGKDMLVVKKGKEIRRIFNEGLGKRVEVKRTAKPMVANVIKVESKEEDAQLRQKEQACNHGRVTGNTEAPRSREVSAALPYENKEIPTHEHSQTKAEEIDWDEVEREYRE</sequence>
<evidence type="ECO:0000256" key="1">
    <source>
        <dbReference type="SAM" id="MobiDB-lite"/>
    </source>
</evidence>
<accession>A0ABR3A9E6</accession>
<reference evidence="2 3" key="1">
    <citation type="submission" date="2024-05" db="EMBL/GenBank/DDBJ databases">
        <title>A draft genome resource for the thread blight pathogen Marasmius tenuissimus strain MS-2.</title>
        <authorList>
            <person name="Yulfo-Soto G.E."/>
            <person name="Baruah I.K."/>
            <person name="Amoako-Attah I."/>
            <person name="Bukari Y."/>
            <person name="Meinhardt L.W."/>
            <person name="Bailey B.A."/>
            <person name="Cohen S.P."/>
        </authorList>
    </citation>
    <scope>NUCLEOTIDE SEQUENCE [LARGE SCALE GENOMIC DNA]</scope>
    <source>
        <strain evidence="2 3">MS-2</strain>
    </source>
</reference>
<dbReference type="EMBL" id="JBBXMP010000011">
    <property type="protein sequence ID" value="KAL0069609.1"/>
    <property type="molecule type" value="Genomic_DNA"/>
</dbReference>
<feature type="region of interest" description="Disordered" evidence="1">
    <location>
        <begin position="137"/>
        <end position="156"/>
    </location>
</feature>
<evidence type="ECO:0000313" key="3">
    <source>
        <dbReference type="Proteomes" id="UP001437256"/>
    </source>
</evidence>
<proteinExistence type="predicted"/>